<sequence>MGFSAAAMFSYEVSNSIEIVMTELENGVDQTRLAAAARGDQKVLADLFDEHRDRLMALVRVRLDPRLKRRVDPNDVLQETYLTIQRKFPAYCANPALPFFLWLRLETMQKLADTHRYHLGVQARDIGREISIEPHPFSSAESIALAERLLGRLTSASHAAMRSEQRQRVNDAINEMDPAARELLVLRHFEELTNSEAAQVLGISPTATYGRYLRAVRRLRNILEDLPGGVEALVS</sequence>
<keyword evidence="5" id="KW-0804">Transcription</keyword>
<dbReference type="PANTHER" id="PTHR43133">
    <property type="entry name" value="RNA POLYMERASE ECF-TYPE SIGMA FACTO"/>
    <property type="match status" value="1"/>
</dbReference>
<dbReference type="InterPro" id="IPR039425">
    <property type="entry name" value="RNA_pol_sigma-70-like"/>
</dbReference>
<proteinExistence type="inferred from homology"/>
<protein>
    <submittedName>
        <fullName evidence="7">RNA polymerase sigma factor CnrH</fullName>
    </submittedName>
</protein>
<dbReference type="Gene3D" id="1.10.1740.10">
    <property type="match status" value="1"/>
</dbReference>
<reference evidence="7 8" key="1">
    <citation type="submission" date="2019-03" db="EMBL/GenBank/DDBJ databases">
        <title>Deep-cultivation of Planctomycetes and their phenomic and genomic characterization uncovers novel biology.</title>
        <authorList>
            <person name="Wiegand S."/>
            <person name="Jogler M."/>
            <person name="Boedeker C."/>
            <person name="Pinto D."/>
            <person name="Vollmers J."/>
            <person name="Rivas-Marin E."/>
            <person name="Kohn T."/>
            <person name="Peeters S.H."/>
            <person name="Heuer A."/>
            <person name="Rast P."/>
            <person name="Oberbeckmann S."/>
            <person name="Bunk B."/>
            <person name="Jeske O."/>
            <person name="Meyerdierks A."/>
            <person name="Storesund J.E."/>
            <person name="Kallscheuer N."/>
            <person name="Luecker S."/>
            <person name="Lage O.M."/>
            <person name="Pohl T."/>
            <person name="Merkel B.J."/>
            <person name="Hornburger P."/>
            <person name="Mueller R.-W."/>
            <person name="Bruemmer F."/>
            <person name="Labrenz M."/>
            <person name="Spormann A.M."/>
            <person name="Op den Camp H."/>
            <person name="Overmann J."/>
            <person name="Amann R."/>
            <person name="Jetten M.S.M."/>
            <person name="Mascher T."/>
            <person name="Medema M.H."/>
            <person name="Devos D.P."/>
            <person name="Kaster A.-K."/>
            <person name="Ovreas L."/>
            <person name="Rohde M."/>
            <person name="Galperin M.Y."/>
            <person name="Jogler C."/>
        </authorList>
    </citation>
    <scope>NUCLEOTIDE SEQUENCE [LARGE SCALE GENOMIC DNA]</scope>
    <source>
        <strain evidence="7 8">Enr13</strain>
    </source>
</reference>
<dbReference type="AlphaFoldDB" id="A0A518HKJ1"/>
<dbReference type="NCBIfam" id="TIGR02937">
    <property type="entry name" value="sigma70-ECF"/>
    <property type="match status" value="1"/>
</dbReference>
<evidence type="ECO:0000256" key="1">
    <source>
        <dbReference type="ARBA" id="ARBA00010641"/>
    </source>
</evidence>
<dbReference type="InterPro" id="IPR013249">
    <property type="entry name" value="RNA_pol_sigma70_r4_t2"/>
</dbReference>
<keyword evidence="2" id="KW-0805">Transcription regulation</keyword>
<dbReference type="PANTHER" id="PTHR43133:SF8">
    <property type="entry name" value="RNA POLYMERASE SIGMA FACTOR HI_1459-RELATED"/>
    <property type="match status" value="1"/>
</dbReference>
<organism evidence="7 8">
    <name type="scientific">Stieleria neptunia</name>
    <dbReference type="NCBI Taxonomy" id="2527979"/>
    <lineage>
        <taxon>Bacteria</taxon>
        <taxon>Pseudomonadati</taxon>
        <taxon>Planctomycetota</taxon>
        <taxon>Planctomycetia</taxon>
        <taxon>Pirellulales</taxon>
        <taxon>Pirellulaceae</taxon>
        <taxon>Stieleria</taxon>
    </lineage>
</organism>
<dbReference type="InterPro" id="IPR013324">
    <property type="entry name" value="RNA_pol_sigma_r3/r4-like"/>
</dbReference>
<gene>
    <name evidence="7" type="primary">cnrH_1</name>
    <name evidence="7" type="ORF">Enr13x_12100</name>
</gene>
<comment type="similarity">
    <text evidence="1">Belongs to the sigma-70 factor family. ECF subfamily.</text>
</comment>
<dbReference type="KEGG" id="snep:Enr13x_12100"/>
<feature type="domain" description="RNA polymerase sigma factor 70 region 4 type 2" evidence="6">
    <location>
        <begin position="167"/>
        <end position="219"/>
    </location>
</feature>
<name>A0A518HKJ1_9BACT</name>
<evidence type="ECO:0000256" key="3">
    <source>
        <dbReference type="ARBA" id="ARBA00023082"/>
    </source>
</evidence>
<keyword evidence="4" id="KW-0238">DNA-binding</keyword>
<evidence type="ECO:0000313" key="7">
    <source>
        <dbReference type="EMBL" id="QDV41372.1"/>
    </source>
</evidence>
<dbReference type="Pfam" id="PF08281">
    <property type="entry name" value="Sigma70_r4_2"/>
    <property type="match status" value="1"/>
</dbReference>
<dbReference type="SUPFAM" id="SSF88659">
    <property type="entry name" value="Sigma3 and sigma4 domains of RNA polymerase sigma factors"/>
    <property type="match status" value="1"/>
</dbReference>
<evidence type="ECO:0000256" key="5">
    <source>
        <dbReference type="ARBA" id="ARBA00023163"/>
    </source>
</evidence>
<dbReference type="GO" id="GO:0003677">
    <property type="term" value="F:DNA binding"/>
    <property type="evidence" value="ECO:0007669"/>
    <property type="project" value="UniProtKB-KW"/>
</dbReference>
<evidence type="ECO:0000259" key="6">
    <source>
        <dbReference type="Pfam" id="PF08281"/>
    </source>
</evidence>
<dbReference type="SUPFAM" id="SSF88946">
    <property type="entry name" value="Sigma2 domain of RNA polymerase sigma factors"/>
    <property type="match status" value="1"/>
</dbReference>
<keyword evidence="8" id="KW-1185">Reference proteome</keyword>
<dbReference type="CDD" id="cd06171">
    <property type="entry name" value="Sigma70_r4"/>
    <property type="match status" value="1"/>
</dbReference>
<dbReference type="InterPro" id="IPR014284">
    <property type="entry name" value="RNA_pol_sigma-70_dom"/>
</dbReference>
<dbReference type="InterPro" id="IPR013325">
    <property type="entry name" value="RNA_pol_sigma_r2"/>
</dbReference>
<evidence type="ECO:0000256" key="2">
    <source>
        <dbReference type="ARBA" id="ARBA00023015"/>
    </source>
</evidence>
<accession>A0A518HKJ1</accession>
<dbReference type="Proteomes" id="UP000319004">
    <property type="component" value="Chromosome"/>
</dbReference>
<dbReference type="GO" id="GO:0016987">
    <property type="term" value="F:sigma factor activity"/>
    <property type="evidence" value="ECO:0007669"/>
    <property type="project" value="UniProtKB-KW"/>
</dbReference>
<dbReference type="GO" id="GO:0006352">
    <property type="term" value="P:DNA-templated transcription initiation"/>
    <property type="evidence" value="ECO:0007669"/>
    <property type="project" value="InterPro"/>
</dbReference>
<evidence type="ECO:0000256" key="4">
    <source>
        <dbReference type="ARBA" id="ARBA00023125"/>
    </source>
</evidence>
<evidence type="ECO:0000313" key="8">
    <source>
        <dbReference type="Proteomes" id="UP000319004"/>
    </source>
</evidence>
<keyword evidence="3" id="KW-0731">Sigma factor</keyword>
<dbReference type="InterPro" id="IPR036388">
    <property type="entry name" value="WH-like_DNA-bd_sf"/>
</dbReference>
<dbReference type="Gene3D" id="1.10.10.10">
    <property type="entry name" value="Winged helix-like DNA-binding domain superfamily/Winged helix DNA-binding domain"/>
    <property type="match status" value="1"/>
</dbReference>
<dbReference type="EMBL" id="CP037423">
    <property type="protein sequence ID" value="QDV41372.1"/>
    <property type="molecule type" value="Genomic_DNA"/>
</dbReference>